<keyword evidence="3 6" id="KW-0812">Transmembrane</keyword>
<reference evidence="7" key="1">
    <citation type="submission" date="2023-06" db="EMBL/GenBank/DDBJ databases">
        <authorList>
            <person name="Kurt Z."/>
        </authorList>
    </citation>
    <scope>NUCLEOTIDE SEQUENCE</scope>
</reference>
<dbReference type="GO" id="GO:0005886">
    <property type="term" value="C:plasma membrane"/>
    <property type="evidence" value="ECO:0007669"/>
    <property type="project" value="UniProtKB-SubCell"/>
</dbReference>
<feature type="transmembrane region" description="Helical" evidence="6">
    <location>
        <begin position="459"/>
        <end position="478"/>
    </location>
</feature>
<dbReference type="PANTHER" id="PTHR43823:SF3">
    <property type="entry name" value="MULTIDRUG EXPORT PROTEIN MEPA"/>
    <property type="match status" value="1"/>
</dbReference>
<gene>
    <name evidence="7" type="ORF">HINF_LOCUS13382</name>
    <name evidence="8" type="ORF">HINF_LOCUS26578</name>
</gene>
<keyword evidence="2" id="KW-1003">Cell membrane</keyword>
<protein>
    <submittedName>
        <fullName evidence="7">Uncharacterized protein</fullName>
    </submittedName>
</protein>
<dbReference type="Proteomes" id="UP001642409">
    <property type="component" value="Unassembled WGS sequence"/>
</dbReference>
<evidence type="ECO:0000313" key="8">
    <source>
        <dbReference type="EMBL" id="CAL6018668.1"/>
    </source>
</evidence>
<organism evidence="7">
    <name type="scientific">Hexamita inflata</name>
    <dbReference type="NCBI Taxonomy" id="28002"/>
    <lineage>
        <taxon>Eukaryota</taxon>
        <taxon>Metamonada</taxon>
        <taxon>Diplomonadida</taxon>
        <taxon>Hexamitidae</taxon>
        <taxon>Hexamitinae</taxon>
        <taxon>Hexamita</taxon>
    </lineage>
</organism>
<dbReference type="AlphaFoldDB" id="A0AA86TT26"/>
<evidence type="ECO:0000256" key="1">
    <source>
        <dbReference type="ARBA" id="ARBA00004651"/>
    </source>
</evidence>
<keyword evidence="9" id="KW-1185">Reference proteome</keyword>
<evidence type="ECO:0000256" key="6">
    <source>
        <dbReference type="SAM" id="Phobius"/>
    </source>
</evidence>
<feature type="transmembrane region" description="Helical" evidence="6">
    <location>
        <begin position="309"/>
        <end position="337"/>
    </location>
</feature>
<dbReference type="EMBL" id="CAXDID020000081">
    <property type="protein sequence ID" value="CAL6018668.1"/>
    <property type="molecule type" value="Genomic_DNA"/>
</dbReference>
<dbReference type="InterPro" id="IPR051327">
    <property type="entry name" value="MATE_MepA_subfamily"/>
</dbReference>
<feature type="transmembrane region" description="Helical" evidence="6">
    <location>
        <begin position="264"/>
        <end position="289"/>
    </location>
</feature>
<dbReference type="PANTHER" id="PTHR43823">
    <property type="entry name" value="SPORULATION PROTEIN YKVU"/>
    <property type="match status" value="1"/>
</dbReference>
<feature type="transmembrane region" description="Helical" evidence="6">
    <location>
        <begin position="349"/>
        <end position="370"/>
    </location>
</feature>
<proteinExistence type="predicted"/>
<evidence type="ECO:0000256" key="2">
    <source>
        <dbReference type="ARBA" id="ARBA00022475"/>
    </source>
</evidence>
<keyword evidence="5 6" id="KW-0472">Membrane</keyword>
<sequence length="502" mass="55845">MQPATEVQKQPDQVLNNEQAAKEQQDVQEYITVNQQFDKIQPKTALITHLIPQVLEQLVYAWSVISQAFMLVNKLGTDYYFGFIKEFSLTQLIVTHLPIAYGVATSVDYLEEMLKEQSQDNKIIVPFFYQQAILGIIQMIAAAVSSQLTTLTKNGFIIKVVFSFLQIATSFGYFLRAQQLKVFSFVRGSMIWLFVYFGIMYAYTFDNMTSTVYEGIVFTIAHLFIVLSMLVSVFKKKFASTALILRFDFKKEDFKPNKEMIKKICITFFTNAQMYLPMASQYVVFIIIVQAAEKQFSTSALKTAAAANLMVFVVYTELIKAAAMAAANAFIATAPGLLQLKKLDQFKTVVLWSIVASIVVPVIPSIVGIITPTSILQILLPTNTLDQTELTKTIKMCGFVGLAHGFQTLPPAIATVLNTQILQPIQGITKIVAGAILLNLQKGEGDQARFQDVMLFAEVAGAGAGVFSLLLIVGKIFIEWRVKGANKKTKKTKLSAEEILGK</sequence>
<feature type="transmembrane region" description="Helical" evidence="6">
    <location>
        <begin position="156"/>
        <end position="175"/>
    </location>
</feature>
<evidence type="ECO:0000256" key="3">
    <source>
        <dbReference type="ARBA" id="ARBA00022692"/>
    </source>
</evidence>
<accession>A0AA86TT26</accession>
<evidence type="ECO:0000256" key="5">
    <source>
        <dbReference type="ARBA" id="ARBA00023136"/>
    </source>
</evidence>
<evidence type="ECO:0000313" key="9">
    <source>
        <dbReference type="Proteomes" id="UP001642409"/>
    </source>
</evidence>
<feature type="transmembrane region" description="Helical" evidence="6">
    <location>
        <begin position="123"/>
        <end position="144"/>
    </location>
</feature>
<comment type="caution">
    <text evidence="7">The sequence shown here is derived from an EMBL/GenBank/DDBJ whole genome shotgun (WGS) entry which is preliminary data.</text>
</comment>
<reference evidence="8 9" key="2">
    <citation type="submission" date="2024-07" db="EMBL/GenBank/DDBJ databases">
        <authorList>
            <person name="Akdeniz Z."/>
        </authorList>
    </citation>
    <scope>NUCLEOTIDE SEQUENCE [LARGE SCALE GENOMIC DNA]</scope>
</reference>
<comment type="subcellular location">
    <subcellularLocation>
        <location evidence="1">Cell membrane</location>
        <topology evidence="1">Multi-pass membrane protein</topology>
    </subcellularLocation>
</comment>
<dbReference type="EMBL" id="CATOUU010000347">
    <property type="protein sequence ID" value="CAI9925737.1"/>
    <property type="molecule type" value="Genomic_DNA"/>
</dbReference>
<feature type="transmembrane region" description="Helical" evidence="6">
    <location>
        <begin position="182"/>
        <end position="203"/>
    </location>
</feature>
<evidence type="ECO:0000313" key="7">
    <source>
        <dbReference type="EMBL" id="CAI9925737.1"/>
    </source>
</evidence>
<evidence type="ECO:0000256" key="4">
    <source>
        <dbReference type="ARBA" id="ARBA00022989"/>
    </source>
</evidence>
<name>A0AA86TT26_9EUKA</name>
<feature type="transmembrane region" description="Helical" evidence="6">
    <location>
        <begin position="215"/>
        <end position="234"/>
    </location>
</feature>
<keyword evidence="4 6" id="KW-1133">Transmembrane helix</keyword>